<keyword evidence="8" id="KW-1185">Reference proteome</keyword>
<dbReference type="GO" id="GO:0006412">
    <property type="term" value="P:translation"/>
    <property type="evidence" value="ECO:0007669"/>
    <property type="project" value="UniProtKB-UniRule"/>
</dbReference>
<dbReference type="Pfam" id="PF00542">
    <property type="entry name" value="Ribosomal_L12"/>
    <property type="match status" value="1"/>
</dbReference>
<comment type="function">
    <text evidence="4">Forms part of the ribosomal stalk which helps the ribosome interact with GTP-bound translation factors. Is thus essential for accurate translation.</text>
</comment>
<evidence type="ECO:0000256" key="4">
    <source>
        <dbReference type="HAMAP-Rule" id="MF_00368"/>
    </source>
</evidence>
<comment type="similarity">
    <text evidence="1 4">Belongs to the bacterial ribosomal protein bL12 family.</text>
</comment>
<dbReference type="EMBL" id="FQUF01000014">
    <property type="protein sequence ID" value="SHE77139.1"/>
    <property type="molecule type" value="Genomic_DNA"/>
</dbReference>
<dbReference type="GO" id="GO:0003735">
    <property type="term" value="F:structural constituent of ribosome"/>
    <property type="evidence" value="ECO:0007669"/>
    <property type="project" value="InterPro"/>
</dbReference>
<dbReference type="GO" id="GO:0003729">
    <property type="term" value="F:mRNA binding"/>
    <property type="evidence" value="ECO:0007669"/>
    <property type="project" value="TreeGrafter"/>
</dbReference>
<dbReference type="SUPFAM" id="SSF48300">
    <property type="entry name" value="Ribosomal protein L7/12, oligomerisation (N-terminal) domain"/>
    <property type="match status" value="1"/>
</dbReference>
<feature type="domain" description="Large ribosomal subunit protein bL12 C-terminal" evidence="5">
    <location>
        <begin position="56"/>
        <end position="122"/>
    </location>
</feature>
<protein>
    <recommendedName>
        <fullName evidence="4">Large ribosomal subunit protein bL12</fullName>
    </recommendedName>
</protein>
<evidence type="ECO:0000256" key="1">
    <source>
        <dbReference type="ARBA" id="ARBA00007197"/>
    </source>
</evidence>
<dbReference type="InterPro" id="IPR036235">
    <property type="entry name" value="Ribosomal_bL12_oligo_N_sf"/>
</dbReference>
<evidence type="ECO:0000259" key="5">
    <source>
        <dbReference type="Pfam" id="PF00542"/>
    </source>
</evidence>
<reference evidence="8" key="1">
    <citation type="submission" date="2016-11" db="EMBL/GenBank/DDBJ databases">
        <authorList>
            <person name="Varghese N."/>
            <person name="Submissions S."/>
        </authorList>
    </citation>
    <scope>NUCLEOTIDE SEQUENCE [LARGE SCALE GENOMIC DNA]</scope>
    <source>
        <strain evidence="8">DSM 15692</strain>
    </source>
</reference>
<dbReference type="InterPro" id="IPR008932">
    <property type="entry name" value="Ribosomal_bL12_oligo"/>
</dbReference>
<dbReference type="SUPFAM" id="SSF54736">
    <property type="entry name" value="ClpS-like"/>
    <property type="match status" value="1"/>
</dbReference>
<dbReference type="GO" id="GO:0022625">
    <property type="term" value="C:cytosolic large ribosomal subunit"/>
    <property type="evidence" value="ECO:0007669"/>
    <property type="project" value="TreeGrafter"/>
</dbReference>
<dbReference type="Proteomes" id="UP000184128">
    <property type="component" value="Unassembled WGS sequence"/>
</dbReference>
<evidence type="ECO:0000313" key="8">
    <source>
        <dbReference type="Proteomes" id="UP000184128"/>
    </source>
</evidence>
<dbReference type="PANTHER" id="PTHR45987:SF4">
    <property type="entry name" value="LARGE RIBOSOMAL SUBUNIT PROTEIN BL12M"/>
    <property type="match status" value="1"/>
</dbReference>
<keyword evidence="3 4" id="KW-0687">Ribonucleoprotein</keyword>
<sequence length="122" mass="12689">MALDVQQIIADLKESTVLEINELVEAIEEEFGVEAAAPVAVAGAGAGAAEEEQTEFNVELTDAGSAKIQVIKAVREITGLGLKDAKGLVDEAPSVIKEGVDKDEAEEIKGKIEEAGGSVELK</sequence>
<feature type="domain" description="Large ribosomal subunit protein bL12 oligomerization" evidence="6">
    <location>
        <begin position="5"/>
        <end position="50"/>
    </location>
</feature>
<evidence type="ECO:0000259" key="6">
    <source>
        <dbReference type="Pfam" id="PF16320"/>
    </source>
</evidence>
<evidence type="ECO:0000256" key="2">
    <source>
        <dbReference type="ARBA" id="ARBA00022980"/>
    </source>
</evidence>
<dbReference type="FunFam" id="3.30.1390.10:FF:000001">
    <property type="entry name" value="50S ribosomal protein L7/L12"/>
    <property type="match status" value="1"/>
</dbReference>
<comment type="subunit">
    <text evidence="4">Homodimer. Part of the ribosomal stalk of the 50S ribosomal subunit. Forms a multimeric L10(L12)X complex, where L10 forms an elongated spine to which 2 to 4 L12 dimers bind in a sequential fashion. Binds GTP-bound translation factors.</text>
</comment>
<proteinExistence type="inferred from homology"/>
<name>A0A1M4W7F4_9LACT</name>
<organism evidence="7 8">
    <name type="scientific">Atopostipes suicloacalis DSM 15692</name>
    <dbReference type="NCBI Taxonomy" id="1121025"/>
    <lineage>
        <taxon>Bacteria</taxon>
        <taxon>Bacillati</taxon>
        <taxon>Bacillota</taxon>
        <taxon>Bacilli</taxon>
        <taxon>Lactobacillales</taxon>
        <taxon>Carnobacteriaceae</taxon>
        <taxon>Atopostipes</taxon>
    </lineage>
</organism>
<keyword evidence="2 4" id="KW-0689">Ribosomal protein</keyword>
<evidence type="ECO:0000256" key="3">
    <source>
        <dbReference type="ARBA" id="ARBA00023274"/>
    </source>
</evidence>
<dbReference type="RefSeq" id="WP_073297601.1">
    <property type="nucleotide sequence ID" value="NZ_FQUF01000014.1"/>
</dbReference>
<dbReference type="STRING" id="1121025.SAMN02745249_01119"/>
<dbReference type="Pfam" id="PF16320">
    <property type="entry name" value="Ribosomal_L12_N"/>
    <property type="match status" value="1"/>
</dbReference>
<dbReference type="NCBIfam" id="TIGR00855">
    <property type="entry name" value="L12"/>
    <property type="match status" value="1"/>
</dbReference>
<accession>A0A1M4W7F4</accession>
<dbReference type="AlphaFoldDB" id="A0A1M4W7F4"/>
<dbReference type="OrthoDB" id="9811748at2"/>
<dbReference type="HAMAP" id="MF_00368">
    <property type="entry name" value="Ribosomal_bL12"/>
    <property type="match status" value="1"/>
</dbReference>
<dbReference type="InterPro" id="IPR013823">
    <property type="entry name" value="Ribosomal_bL12_C"/>
</dbReference>
<gene>
    <name evidence="4" type="primary">rplL</name>
    <name evidence="7" type="ORF">SAMN02745249_01119</name>
</gene>
<dbReference type="CDD" id="cd00387">
    <property type="entry name" value="Ribosomal_L7_L12"/>
    <property type="match status" value="1"/>
</dbReference>
<dbReference type="PANTHER" id="PTHR45987">
    <property type="entry name" value="39S RIBOSOMAL PROTEIN L12"/>
    <property type="match status" value="1"/>
</dbReference>
<dbReference type="InterPro" id="IPR000206">
    <property type="entry name" value="Ribosomal_bL12"/>
</dbReference>
<dbReference type="Gene3D" id="3.30.1390.10">
    <property type="match status" value="1"/>
</dbReference>
<evidence type="ECO:0000313" key="7">
    <source>
        <dbReference type="EMBL" id="SHE77139.1"/>
    </source>
</evidence>
<dbReference type="Gene3D" id="1.20.5.710">
    <property type="entry name" value="Single helix bin"/>
    <property type="match status" value="1"/>
</dbReference>
<dbReference type="InterPro" id="IPR014719">
    <property type="entry name" value="Ribosomal_bL12_C/ClpS-like"/>
</dbReference>